<dbReference type="Proteomes" id="UP000537126">
    <property type="component" value="Unassembled WGS sequence"/>
</dbReference>
<evidence type="ECO:0000313" key="1">
    <source>
        <dbReference type="EMBL" id="NIK74174.1"/>
    </source>
</evidence>
<name>A0A846MRG3_9BACT</name>
<gene>
    <name evidence="1" type="ORF">FHS56_001687</name>
</gene>
<sequence length="142" mass="16311">MSTQKEHPQPSTAEGQKVIDLIKANEDVDNLRIALFLDTDPKLAHEVEFRDPPVLLFYDNEADYYDRSTTLAAYEKVREHATPGTKLYYFLAGAIETKRFKYIPPETLLSIIIDVIHFPDEAEELFQKHSDLIEIGQMVTGR</sequence>
<organism evidence="1 2">
    <name type="scientific">Thermonema lapsum</name>
    <dbReference type="NCBI Taxonomy" id="28195"/>
    <lineage>
        <taxon>Bacteria</taxon>
        <taxon>Pseudomonadati</taxon>
        <taxon>Bacteroidota</taxon>
        <taxon>Cytophagia</taxon>
        <taxon>Cytophagales</taxon>
        <taxon>Thermonemataceae</taxon>
        <taxon>Thermonema</taxon>
    </lineage>
</organism>
<dbReference type="AlphaFoldDB" id="A0A846MRG3"/>
<accession>A0A846MRG3</accession>
<evidence type="ECO:0000313" key="2">
    <source>
        <dbReference type="Proteomes" id="UP000537126"/>
    </source>
</evidence>
<protein>
    <submittedName>
        <fullName evidence="1">Uncharacterized protein</fullName>
    </submittedName>
</protein>
<keyword evidence="2" id="KW-1185">Reference proteome</keyword>
<dbReference type="EMBL" id="JAASRN010000002">
    <property type="protein sequence ID" value="NIK74174.1"/>
    <property type="molecule type" value="Genomic_DNA"/>
</dbReference>
<reference evidence="1 2" key="1">
    <citation type="submission" date="2020-03" db="EMBL/GenBank/DDBJ databases">
        <title>Genomic Encyclopedia of Type Strains, Phase IV (KMG-IV): sequencing the most valuable type-strain genomes for metagenomic binning, comparative biology and taxonomic classification.</title>
        <authorList>
            <person name="Goeker M."/>
        </authorList>
    </citation>
    <scope>NUCLEOTIDE SEQUENCE [LARGE SCALE GENOMIC DNA]</scope>
    <source>
        <strain evidence="1 2">DSM 5718</strain>
    </source>
</reference>
<proteinExistence type="predicted"/>
<dbReference type="RefSeq" id="WP_166919586.1">
    <property type="nucleotide sequence ID" value="NZ_JAASRN010000002.1"/>
</dbReference>
<comment type="caution">
    <text evidence="1">The sequence shown here is derived from an EMBL/GenBank/DDBJ whole genome shotgun (WGS) entry which is preliminary data.</text>
</comment>